<sequence>MVVVVVVAMMIAPVKVVWESDACARRHNIRGHSGAVSIMTSMCGVGEELSSGGGPMFPGDISQGWYIYVLVYKCVYKYVFFSFFLRILLIELDHKGFYQTCLHFVTNHEK</sequence>
<comment type="caution">
    <text evidence="3">The sequence shown here is derived from an EMBL/GenBank/DDBJ whole genome shotgun (WGS) entry which is preliminary data.</text>
</comment>
<keyword evidence="1" id="KW-1133">Transmembrane helix</keyword>
<gene>
    <name evidence="3" type="ORF">LLUT_LOCUS25043</name>
</gene>
<dbReference type="AlphaFoldDB" id="A0AAV1XT01"/>
<keyword evidence="1" id="KW-0472">Membrane</keyword>
<proteinExistence type="predicted"/>
<evidence type="ECO:0000313" key="4">
    <source>
        <dbReference type="Proteomes" id="UP001497480"/>
    </source>
</evidence>
<evidence type="ECO:0008006" key="5">
    <source>
        <dbReference type="Google" id="ProtNLM"/>
    </source>
</evidence>
<keyword evidence="1" id="KW-0812">Transmembrane</keyword>
<reference evidence="3 4" key="1">
    <citation type="submission" date="2024-03" db="EMBL/GenBank/DDBJ databases">
        <authorList>
            <person name="Martinez-Hernandez J."/>
        </authorList>
    </citation>
    <scope>NUCLEOTIDE SEQUENCE [LARGE SCALE GENOMIC DNA]</scope>
</reference>
<evidence type="ECO:0000256" key="2">
    <source>
        <dbReference type="SAM" id="SignalP"/>
    </source>
</evidence>
<keyword evidence="2" id="KW-0732">Signal</keyword>
<name>A0AAV1XT01_LUPLU</name>
<evidence type="ECO:0000313" key="3">
    <source>
        <dbReference type="EMBL" id="CAL0323983.1"/>
    </source>
</evidence>
<dbReference type="Proteomes" id="UP001497480">
    <property type="component" value="Unassembled WGS sequence"/>
</dbReference>
<keyword evidence="4" id="KW-1185">Reference proteome</keyword>
<evidence type="ECO:0000256" key="1">
    <source>
        <dbReference type="SAM" id="Phobius"/>
    </source>
</evidence>
<dbReference type="EMBL" id="CAXHTB010000017">
    <property type="protein sequence ID" value="CAL0323983.1"/>
    <property type="molecule type" value="Genomic_DNA"/>
</dbReference>
<organism evidence="3 4">
    <name type="scientific">Lupinus luteus</name>
    <name type="common">European yellow lupine</name>
    <dbReference type="NCBI Taxonomy" id="3873"/>
    <lineage>
        <taxon>Eukaryota</taxon>
        <taxon>Viridiplantae</taxon>
        <taxon>Streptophyta</taxon>
        <taxon>Embryophyta</taxon>
        <taxon>Tracheophyta</taxon>
        <taxon>Spermatophyta</taxon>
        <taxon>Magnoliopsida</taxon>
        <taxon>eudicotyledons</taxon>
        <taxon>Gunneridae</taxon>
        <taxon>Pentapetalae</taxon>
        <taxon>rosids</taxon>
        <taxon>fabids</taxon>
        <taxon>Fabales</taxon>
        <taxon>Fabaceae</taxon>
        <taxon>Papilionoideae</taxon>
        <taxon>50 kb inversion clade</taxon>
        <taxon>genistoids sensu lato</taxon>
        <taxon>core genistoids</taxon>
        <taxon>Genisteae</taxon>
        <taxon>Lupinus</taxon>
    </lineage>
</organism>
<protein>
    <recommendedName>
        <fullName evidence="5">Secreted protein</fullName>
    </recommendedName>
</protein>
<feature type="signal peptide" evidence="2">
    <location>
        <begin position="1"/>
        <end position="16"/>
    </location>
</feature>
<accession>A0AAV1XT01</accession>
<feature type="chain" id="PRO_5043976652" description="Secreted protein" evidence="2">
    <location>
        <begin position="17"/>
        <end position="110"/>
    </location>
</feature>
<feature type="transmembrane region" description="Helical" evidence="1">
    <location>
        <begin position="65"/>
        <end position="89"/>
    </location>
</feature>